<dbReference type="GO" id="GO:0046677">
    <property type="term" value="P:response to antibiotic"/>
    <property type="evidence" value="ECO:0007669"/>
    <property type="project" value="InterPro"/>
</dbReference>
<evidence type="ECO:0000256" key="5">
    <source>
        <dbReference type="HAMAP-Rule" id="MF_00845"/>
    </source>
</evidence>
<dbReference type="Gene3D" id="3.50.50.60">
    <property type="entry name" value="FAD/NAD(P)-binding domain"/>
    <property type="match status" value="1"/>
</dbReference>
<evidence type="ECO:0000313" key="8">
    <source>
        <dbReference type="Proteomes" id="UP000002774"/>
    </source>
</evidence>
<reference evidence="7" key="1">
    <citation type="submission" date="2011-09" db="EMBL/GenBank/DDBJ databases">
        <title>The permanent draft genome of Mucilaginibacter paludis DSM 18603.</title>
        <authorList>
            <consortium name="US DOE Joint Genome Institute (JGI-PGF)"/>
            <person name="Lucas S."/>
            <person name="Han J."/>
            <person name="Lapidus A."/>
            <person name="Bruce D."/>
            <person name="Goodwin L."/>
            <person name="Pitluck S."/>
            <person name="Peters L."/>
            <person name="Kyrpides N."/>
            <person name="Mavromatis K."/>
            <person name="Ivanova N."/>
            <person name="Mikhailova N."/>
            <person name="Held B."/>
            <person name="Detter J.C."/>
            <person name="Tapia R."/>
            <person name="Han C."/>
            <person name="Land M."/>
            <person name="Hauser L."/>
            <person name="Markowitz V."/>
            <person name="Cheng J.-F."/>
            <person name="Hugenholtz P."/>
            <person name="Woyke T."/>
            <person name="Wu D."/>
            <person name="Tindall B."/>
            <person name="Brambilla E."/>
            <person name="Klenk H.-P."/>
            <person name="Eisen J.A."/>
        </authorList>
    </citation>
    <scope>NUCLEOTIDE SEQUENCE [LARGE SCALE GENOMIC DNA]</scope>
    <source>
        <strain evidence="7">DSM 18603</strain>
    </source>
</reference>
<keyword evidence="3 5" id="KW-0560">Oxidoreductase</keyword>
<comment type="subunit">
    <text evidence="5">Monomer.</text>
</comment>
<dbReference type="eggNOG" id="COG0654">
    <property type="taxonomic scope" value="Bacteria"/>
</dbReference>
<dbReference type="Pfam" id="PF01494">
    <property type="entry name" value="FAD_binding_3"/>
    <property type="match status" value="2"/>
</dbReference>
<organism evidence="7 8">
    <name type="scientific">Mucilaginibacter paludis DSM 18603</name>
    <dbReference type="NCBI Taxonomy" id="714943"/>
    <lineage>
        <taxon>Bacteria</taxon>
        <taxon>Pseudomonadati</taxon>
        <taxon>Bacteroidota</taxon>
        <taxon>Sphingobacteriia</taxon>
        <taxon>Sphingobacteriales</taxon>
        <taxon>Sphingobacteriaceae</taxon>
        <taxon>Mucilaginibacter</taxon>
    </lineage>
</organism>
<comment type="subcellular location">
    <subcellularLocation>
        <location evidence="5">Cytoplasm</location>
    </subcellularLocation>
</comment>
<gene>
    <name evidence="7" type="ORF">Mucpa_0713</name>
</gene>
<keyword evidence="1 5" id="KW-0285">Flavoprotein</keyword>
<dbReference type="STRING" id="714943.Mucpa_0713"/>
<dbReference type="HAMAP" id="MF_00845">
    <property type="entry name" value="TetX_monooxygenase"/>
    <property type="match status" value="1"/>
</dbReference>
<keyword evidence="5" id="KW-0963">Cytoplasm</keyword>
<dbReference type="InterPro" id="IPR002938">
    <property type="entry name" value="FAD-bd"/>
</dbReference>
<feature type="binding site" evidence="5">
    <location>
        <position position="50"/>
    </location>
    <ligand>
        <name>NADPH</name>
        <dbReference type="ChEBI" id="CHEBI:57783"/>
    </ligand>
</feature>
<dbReference type="HOGENOM" id="CLU_009665_4_0_10"/>
<keyword evidence="5" id="KW-0547">Nucleotide-binding</keyword>
<keyword evidence="5" id="KW-0521">NADP</keyword>
<dbReference type="PANTHER" id="PTHR46972:SF1">
    <property type="entry name" value="FAD DEPENDENT OXIDOREDUCTASE DOMAIN-CONTAINING PROTEIN"/>
    <property type="match status" value="1"/>
</dbReference>
<comment type="catalytic activity">
    <reaction evidence="5">
        <text>a tetracycline + NADPH + O2 + H(+) = an 11a-hydroxytetracycline + NADP(+) + H2O</text>
        <dbReference type="Rhea" id="RHEA:61444"/>
        <dbReference type="ChEBI" id="CHEBI:15377"/>
        <dbReference type="ChEBI" id="CHEBI:15378"/>
        <dbReference type="ChEBI" id="CHEBI:15379"/>
        <dbReference type="ChEBI" id="CHEBI:57783"/>
        <dbReference type="ChEBI" id="CHEBI:58349"/>
        <dbReference type="ChEBI" id="CHEBI:144644"/>
        <dbReference type="ChEBI" id="CHEBI:144645"/>
    </reaction>
</comment>
<feature type="binding site" evidence="5">
    <location>
        <position position="313"/>
    </location>
    <ligand>
        <name>FAD</name>
        <dbReference type="ChEBI" id="CHEBI:57692"/>
    </ligand>
</feature>
<feature type="domain" description="FAD-binding" evidence="6">
    <location>
        <begin position="307"/>
        <end position="341"/>
    </location>
</feature>
<feature type="binding site" evidence="5">
    <location>
        <position position="57"/>
    </location>
    <ligand>
        <name>FAD</name>
        <dbReference type="ChEBI" id="CHEBI:57692"/>
    </ligand>
</feature>
<dbReference type="PANTHER" id="PTHR46972">
    <property type="entry name" value="MONOOXYGENASE ASQM-RELATED"/>
    <property type="match status" value="1"/>
</dbReference>
<feature type="binding site" evidence="5">
    <location>
        <position position="120"/>
    </location>
    <ligand>
        <name>FAD</name>
        <dbReference type="ChEBI" id="CHEBI:57692"/>
    </ligand>
</feature>
<dbReference type="SUPFAM" id="SSF51905">
    <property type="entry name" value="FAD/NAD(P)-binding domain"/>
    <property type="match status" value="1"/>
</dbReference>
<dbReference type="InterPro" id="IPR043683">
    <property type="entry name" value="TetX_monooxygenase"/>
</dbReference>
<dbReference type="EC" id="1.14.13.-" evidence="5"/>
<dbReference type="GO" id="GO:0004497">
    <property type="term" value="F:monooxygenase activity"/>
    <property type="evidence" value="ECO:0007669"/>
    <property type="project" value="UniProtKB-UniRule"/>
</dbReference>
<feature type="domain" description="FAD-binding" evidence="6">
    <location>
        <begin position="14"/>
        <end position="180"/>
    </location>
</feature>
<dbReference type="InterPro" id="IPR036188">
    <property type="entry name" value="FAD/NAD-bd_sf"/>
</dbReference>
<evidence type="ECO:0000256" key="1">
    <source>
        <dbReference type="ARBA" id="ARBA00022630"/>
    </source>
</evidence>
<keyword evidence="2 5" id="KW-0274">FAD</keyword>
<evidence type="ECO:0000256" key="4">
    <source>
        <dbReference type="ARBA" id="ARBA00023033"/>
    </source>
</evidence>
<comment type="cofactor">
    <cofactor evidence="5">
        <name>FAD</name>
        <dbReference type="ChEBI" id="CHEBI:57692"/>
    </cofactor>
</comment>
<comment type="similarity">
    <text evidence="5">Belongs to the aromatic-ring hydroxylase family. TetX subfamily.</text>
</comment>
<dbReference type="AlphaFoldDB" id="H1Y6E6"/>
<dbReference type="PRINTS" id="PR00420">
    <property type="entry name" value="RNGMNOXGNASE"/>
</dbReference>
<dbReference type="EMBL" id="CM001403">
    <property type="protein sequence ID" value="EHQ24894.1"/>
    <property type="molecule type" value="Genomic_DNA"/>
</dbReference>
<keyword evidence="8" id="KW-1185">Reference proteome</keyword>
<proteinExistence type="inferred from homology"/>
<evidence type="ECO:0000256" key="2">
    <source>
        <dbReference type="ARBA" id="ARBA00022827"/>
    </source>
</evidence>
<dbReference type="Proteomes" id="UP000002774">
    <property type="component" value="Chromosome"/>
</dbReference>
<name>H1Y6E6_9SPHI</name>
<dbReference type="GO" id="GO:0005737">
    <property type="term" value="C:cytoplasm"/>
    <property type="evidence" value="ECO:0007669"/>
    <property type="project" value="UniProtKB-SubCell"/>
</dbReference>
<comment type="domain">
    <text evidence="5">Consists of an N-terminal FAD-binding domain with a Rossman fold and a C-terminal substrate-binding domain.</text>
</comment>
<comment type="function">
    <text evidence="5">An FAD-requiring monooxygenase active on some tetracycline antibiotic derivatives, which leads to their inactivation. Hydroxylates carbon 11a of tetracycline and some analogs.</text>
</comment>
<keyword evidence="4 5" id="KW-0503">Monooxygenase</keyword>
<protein>
    <recommendedName>
        <fullName evidence="5">Flavin-dependent monooxygenase</fullName>
    </recommendedName>
    <alternativeName>
        <fullName evidence="5">TetX monooxygenase</fullName>
        <shortName evidence="5">TetX</shortName>
        <ecNumber evidence="5">1.14.13.-</ecNumber>
    </alternativeName>
</protein>
<evidence type="ECO:0000259" key="6">
    <source>
        <dbReference type="Pfam" id="PF01494"/>
    </source>
</evidence>
<dbReference type="RefSeq" id="WP_008504488.1">
    <property type="nucleotide sequence ID" value="NZ_CM001403.1"/>
</dbReference>
<evidence type="ECO:0000256" key="3">
    <source>
        <dbReference type="ARBA" id="ARBA00023002"/>
    </source>
</evidence>
<dbReference type="GO" id="GO:0071949">
    <property type="term" value="F:FAD binding"/>
    <property type="evidence" value="ECO:0007669"/>
    <property type="project" value="InterPro"/>
</dbReference>
<evidence type="ECO:0000313" key="7">
    <source>
        <dbReference type="EMBL" id="EHQ24894.1"/>
    </source>
</evidence>
<sequence>MKTSKAINLLQNKQVAIIGGGPGGLTLARLLQLKGVNVKVYERDFNATARVQGATLDLHFGSGLKAIEAAGLMETFKATYRPGNEKGRVVDKNANIIYDEHNKEAIKDFDSSSYRPEIDRGPLRDMLLNSLHDDTVVWDSQLKSLSRDGHGWKLKFKNGSTATADLVIGADGANSIVRPLVIPVKPLYSGVLIVQGNVENGKTAAPRIHHLLKDGKIYAYGDGMFLHISSKGDGSIDFYISLKKDEHWLKTSGIDFADRTQVHTWFKNEFLEWDSIWLELIENTELPLLLRPQYYIPSGQTWQAQPNITLLGDAAHIMPPSGEGVNLAMLDALELSECITSESYDDLRSAVAAYEEPMRARAVQELRDSLEMAEWMHSENALSLMVELLDQNQ</sequence>
<accession>H1Y6E6</accession>